<evidence type="ECO:0000256" key="1">
    <source>
        <dbReference type="SAM" id="MobiDB-lite"/>
    </source>
</evidence>
<feature type="compositionally biased region" description="Polar residues" evidence="1">
    <location>
        <begin position="73"/>
        <end position="90"/>
    </location>
</feature>
<dbReference type="PANTHER" id="PTHR35688">
    <property type="entry name" value="NAD(P)-LINKED OXIDOREDUCTASE SUPERFAMILY PROTEIN"/>
    <property type="match status" value="1"/>
</dbReference>
<dbReference type="AlphaFoldDB" id="Q01GM6"/>
<dbReference type="Pfam" id="PF03703">
    <property type="entry name" value="bPH_2"/>
    <property type="match status" value="1"/>
</dbReference>
<dbReference type="PANTHER" id="PTHR35688:SF2">
    <property type="entry name" value="NAD(P)-LINKED OXIDOREDUCTASE SUPERFAMILY PROTEIN"/>
    <property type="match status" value="1"/>
</dbReference>
<reference evidence="3 4" key="2">
    <citation type="journal article" date="2014" name="BMC Genomics">
        <title>An improved genome of the model marine alga Ostreococcus tauri unfolds by assessing Illumina de novo assemblies.</title>
        <authorList>
            <person name="Blanc-Mathieu R."/>
            <person name="Verhelst B."/>
            <person name="Derelle E."/>
            <person name="Rombauts S."/>
            <person name="Bouget F.Y."/>
            <person name="Carre I."/>
            <person name="Chateau A."/>
            <person name="Eyre-Walker A."/>
            <person name="Grimsley N."/>
            <person name="Moreau H."/>
            <person name="Piegu B."/>
            <person name="Rivals E."/>
            <person name="Schackwitz W."/>
            <person name="Van de Peer Y."/>
            <person name="Piganeau G."/>
        </authorList>
    </citation>
    <scope>NUCLEOTIDE SEQUENCE [LARGE SCALE GENOMIC DNA]</scope>
    <source>
        <strain evidence="4">OTTH 0595 / CCAP 157/2 / RCC745</strain>
    </source>
</reference>
<dbReference type="OrthoDB" id="3001at2759"/>
<dbReference type="InterPro" id="IPR005182">
    <property type="entry name" value="YdbS-like_PH"/>
</dbReference>
<reference evidence="4" key="1">
    <citation type="journal article" date="2006" name="Proc. Natl. Acad. Sci. U.S.A.">
        <title>Genome analysis of the smallest free-living eukaryote Ostreococcus tauri unveils many unique features.</title>
        <authorList>
            <person name="Derelle E."/>
            <person name="Ferraz C."/>
            <person name="Rombauts S."/>
            <person name="Rouze P."/>
            <person name="Worden A.Z."/>
            <person name="Robbens S."/>
            <person name="Partensky F."/>
            <person name="Degroeve S."/>
            <person name="Echeynie S."/>
            <person name="Cooke R."/>
            <person name="Saeys Y."/>
            <person name="Wuyts J."/>
            <person name="Jabbari K."/>
            <person name="Bowler C."/>
            <person name="Panaud O."/>
            <person name="Piegu B."/>
            <person name="Ball S.G."/>
            <person name="Ral J.-P."/>
            <person name="Bouget F.-Y."/>
            <person name="Piganeau G."/>
            <person name="De Baets B."/>
            <person name="Picard A."/>
            <person name="Delseny M."/>
            <person name="Demaille J."/>
            <person name="Van de Peer Y."/>
            <person name="Moreau H."/>
        </authorList>
    </citation>
    <scope>NUCLEOTIDE SEQUENCE [LARGE SCALE GENOMIC DNA]</scope>
    <source>
        <strain evidence="4">OTTH 0595 / CCAP 157/2 / RCC745</strain>
    </source>
</reference>
<feature type="domain" description="YdbS-like PH" evidence="2">
    <location>
        <begin position="154"/>
        <end position="222"/>
    </location>
</feature>
<dbReference type="InParanoid" id="Q01GM6"/>
<keyword evidence="4" id="KW-1185">Reference proteome</keyword>
<gene>
    <name evidence="3" type="ORF">OT_ostta01g02080</name>
</gene>
<evidence type="ECO:0000313" key="3">
    <source>
        <dbReference type="EMBL" id="CAL50118.1"/>
    </source>
</evidence>
<feature type="region of interest" description="Disordered" evidence="1">
    <location>
        <begin position="44"/>
        <end position="100"/>
    </location>
</feature>
<evidence type="ECO:0000313" key="4">
    <source>
        <dbReference type="Proteomes" id="UP000009170"/>
    </source>
</evidence>
<dbReference type="Proteomes" id="UP000009170">
    <property type="component" value="Unassembled WGS sequence"/>
</dbReference>
<protein>
    <submittedName>
        <fullName evidence="3">Bacterial PH domain</fullName>
    </submittedName>
</protein>
<organism evidence="3 4">
    <name type="scientific">Ostreococcus tauri</name>
    <name type="common">Marine green alga</name>
    <dbReference type="NCBI Taxonomy" id="70448"/>
    <lineage>
        <taxon>Eukaryota</taxon>
        <taxon>Viridiplantae</taxon>
        <taxon>Chlorophyta</taxon>
        <taxon>Mamiellophyceae</taxon>
        <taxon>Mamiellales</taxon>
        <taxon>Bathycoccaceae</taxon>
        <taxon>Ostreococcus</taxon>
    </lineage>
</organism>
<dbReference type="OMA" id="KIEMRAL"/>
<dbReference type="GeneID" id="9834910"/>
<evidence type="ECO:0000259" key="2">
    <source>
        <dbReference type="Pfam" id="PF03703"/>
    </source>
</evidence>
<comment type="caution">
    <text evidence="3">The sequence shown here is derived from an EMBL/GenBank/DDBJ whole genome shotgun (WGS) entry which is preliminary data.</text>
</comment>
<dbReference type="RefSeq" id="XP_003074267.1">
    <property type="nucleotide sequence ID" value="XM_003074220.1"/>
</dbReference>
<proteinExistence type="predicted"/>
<sequence length="237" mass="25849">MFTVSTTASTARATIRAVASGAQSQKVHRVTSPAIARRARVVARAGEDEAGEDEFEAKLGALRGKRSKRAAGSKTTSSEGEPAKTSSAPSRSRAKGVRDFTTTDNIDEPAIDWGVESVVYEGPPARGEVVANVAMSWTLVWIPLAIQAVGRALWLTYKITDKRVTVISVSPLRKERTDIPLDQITDVISIGRGIGAWGDMVVTLRNGEKVEVRSLPDFKKCEEMIRSKMYKEKIIDF</sequence>
<name>Q01GM6_OSTTA</name>
<accession>Q01GM6</accession>
<dbReference type="EMBL" id="CAID01000001">
    <property type="protein sequence ID" value="CAL50118.1"/>
    <property type="molecule type" value="Genomic_DNA"/>
</dbReference>
<dbReference type="KEGG" id="ota:OT_ostta01g02080"/>
<dbReference type="STRING" id="70448.Q01GM6"/>